<organism evidence="5 6">
    <name type="scientific">Paracidovorax wautersii</name>
    <dbReference type="NCBI Taxonomy" id="1177982"/>
    <lineage>
        <taxon>Bacteria</taxon>
        <taxon>Pseudomonadati</taxon>
        <taxon>Pseudomonadota</taxon>
        <taxon>Betaproteobacteria</taxon>
        <taxon>Burkholderiales</taxon>
        <taxon>Comamonadaceae</taxon>
        <taxon>Paracidovorax</taxon>
    </lineage>
</organism>
<feature type="domain" description="Histidine kinase" evidence="4">
    <location>
        <begin position="1"/>
        <end position="88"/>
    </location>
</feature>
<evidence type="ECO:0000313" key="6">
    <source>
        <dbReference type="Proteomes" id="UP000461670"/>
    </source>
</evidence>
<dbReference type="AlphaFoldDB" id="A0A7V8FPG0"/>
<dbReference type="InterPro" id="IPR005467">
    <property type="entry name" value="His_kinase_dom"/>
</dbReference>
<dbReference type="PANTHER" id="PTHR24421">
    <property type="entry name" value="NITRATE/NITRITE SENSOR PROTEIN NARX-RELATED"/>
    <property type="match status" value="1"/>
</dbReference>
<name>A0A7V8FPG0_9BURK</name>
<dbReference type="CDD" id="cd16917">
    <property type="entry name" value="HATPase_UhpB-NarQ-NarX-like"/>
    <property type="match status" value="1"/>
</dbReference>
<dbReference type="SMART" id="SM00387">
    <property type="entry name" value="HATPase_c"/>
    <property type="match status" value="1"/>
</dbReference>
<dbReference type="InterPro" id="IPR050482">
    <property type="entry name" value="Sensor_HK_TwoCompSys"/>
</dbReference>
<dbReference type="Pfam" id="PF02518">
    <property type="entry name" value="HATPase_c"/>
    <property type="match status" value="1"/>
</dbReference>
<evidence type="ECO:0000259" key="4">
    <source>
        <dbReference type="PROSITE" id="PS50109"/>
    </source>
</evidence>
<dbReference type="Gene3D" id="3.30.565.10">
    <property type="entry name" value="Histidine kinase-like ATPase, C-terminal domain"/>
    <property type="match status" value="1"/>
</dbReference>
<dbReference type="InterPro" id="IPR003594">
    <property type="entry name" value="HATPase_dom"/>
</dbReference>
<dbReference type="GO" id="GO:0000160">
    <property type="term" value="P:phosphorelay signal transduction system"/>
    <property type="evidence" value="ECO:0007669"/>
    <property type="project" value="UniProtKB-KW"/>
</dbReference>
<comment type="caution">
    <text evidence="5">The sequence shown here is derived from an EMBL/GenBank/DDBJ whole genome shotgun (WGS) entry which is preliminary data.</text>
</comment>
<dbReference type="GO" id="GO:0016301">
    <property type="term" value="F:kinase activity"/>
    <property type="evidence" value="ECO:0007669"/>
    <property type="project" value="UniProtKB-KW"/>
</dbReference>
<evidence type="ECO:0000256" key="2">
    <source>
        <dbReference type="ARBA" id="ARBA00022777"/>
    </source>
</evidence>
<dbReference type="PROSITE" id="PS50109">
    <property type="entry name" value="HIS_KIN"/>
    <property type="match status" value="1"/>
</dbReference>
<dbReference type="SUPFAM" id="SSF55874">
    <property type="entry name" value="ATPase domain of HSP90 chaperone/DNA topoisomerase II/histidine kinase"/>
    <property type="match status" value="1"/>
</dbReference>
<evidence type="ECO:0000256" key="3">
    <source>
        <dbReference type="ARBA" id="ARBA00023012"/>
    </source>
</evidence>
<protein>
    <submittedName>
        <fullName evidence="5">Sensor histidine kinase LiaS</fullName>
    </submittedName>
</protein>
<evidence type="ECO:0000256" key="1">
    <source>
        <dbReference type="ARBA" id="ARBA00022679"/>
    </source>
</evidence>
<reference evidence="6" key="1">
    <citation type="journal article" date="2020" name="MBio">
        <title>Horizontal gene transfer to a defensive symbiont with a reduced genome amongst a multipartite beetle microbiome.</title>
        <authorList>
            <person name="Waterworth S.C."/>
            <person name="Florez L.V."/>
            <person name="Rees E.R."/>
            <person name="Hertweck C."/>
            <person name="Kaltenpoth M."/>
            <person name="Kwan J.C."/>
        </authorList>
    </citation>
    <scope>NUCLEOTIDE SEQUENCE [LARGE SCALE GENOMIC DNA]</scope>
</reference>
<proteinExistence type="predicted"/>
<dbReference type="InterPro" id="IPR036890">
    <property type="entry name" value="HATPase_C_sf"/>
</dbReference>
<gene>
    <name evidence="5" type="primary">liaS_4</name>
    <name evidence="5" type="ORF">GAK30_01728</name>
</gene>
<dbReference type="EMBL" id="WNDQ01000019">
    <property type="protein sequence ID" value="KAF1021668.1"/>
    <property type="molecule type" value="Genomic_DNA"/>
</dbReference>
<keyword evidence="2 5" id="KW-0418">Kinase</keyword>
<accession>A0A7V8FPG0</accession>
<keyword evidence="1" id="KW-0808">Transferase</keyword>
<sequence>MVQEALTNAHNHARASSVEIRLTYEVRRVRLRIADNGCGFDLARVQADARGGIGLRNMRERIESLGGTFLMASGPHGTAIDALLPLGDRHAPRPPLVPVIQPAT</sequence>
<dbReference type="Proteomes" id="UP000461670">
    <property type="component" value="Unassembled WGS sequence"/>
</dbReference>
<keyword evidence="3" id="KW-0902">Two-component regulatory system</keyword>
<evidence type="ECO:0000313" key="5">
    <source>
        <dbReference type="EMBL" id="KAF1021668.1"/>
    </source>
</evidence>